<protein>
    <recommendedName>
        <fullName evidence="4">CCHC-type domain-containing protein</fullName>
    </recommendedName>
</protein>
<accession>A0A8H5XY24</accession>
<name>A0A8H5XY24_9HYPO</name>
<dbReference type="Gene3D" id="4.10.60.10">
    <property type="entry name" value="Zinc finger, CCHC-type"/>
    <property type="match status" value="1"/>
</dbReference>
<proteinExistence type="predicted"/>
<reference evidence="2 3" key="1">
    <citation type="submission" date="2020-05" db="EMBL/GenBank/DDBJ databases">
        <title>Identification and distribution of gene clusters putatively required for synthesis of sphingolipid metabolism inhibitors in phylogenetically diverse species of the filamentous fungus Fusarium.</title>
        <authorList>
            <person name="Kim H.-S."/>
            <person name="Busman M."/>
            <person name="Brown D.W."/>
            <person name="Divon H."/>
            <person name="Uhlig S."/>
            <person name="Proctor R.H."/>
        </authorList>
    </citation>
    <scope>NUCLEOTIDE SEQUENCE [LARGE SCALE GENOMIC DNA]</scope>
    <source>
        <strain evidence="2 3">NRRL 66235</strain>
    </source>
</reference>
<dbReference type="Proteomes" id="UP000544331">
    <property type="component" value="Unassembled WGS sequence"/>
</dbReference>
<gene>
    <name evidence="2" type="ORF">FMUND_13618</name>
</gene>
<dbReference type="AlphaFoldDB" id="A0A8H5XY24"/>
<organism evidence="2 3">
    <name type="scientific">Fusarium mundagurra</name>
    <dbReference type="NCBI Taxonomy" id="1567541"/>
    <lineage>
        <taxon>Eukaryota</taxon>
        <taxon>Fungi</taxon>
        <taxon>Dikarya</taxon>
        <taxon>Ascomycota</taxon>
        <taxon>Pezizomycotina</taxon>
        <taxon>Sordariomycetes</taxon>
        <taxon>Hypocreomycetidae</taxon>
        <taxon>Hypocreales</taxon>
        <taxon>Nectriaceae</taxon>
        <taxon>Fusarium</taxon>
        <taxon>Fusarium fujikuroi species complex</taxon>
    </lineage>
</organism>
<dbReference type="OrthoDB" id="5099850at2759"/>
<keyword evidence="3" id="KW-1185">Reference proteome</keyword>
<evidence type="ECO:0000256" key="1">
    <source>
        <dbReference type="SAM" id="MobiDB-lite"/>
    </source>
</evidence>
<sequence>MAPTREEEKQQQRLALAKANKIEYDIVRSTSAIRPGRIIPLPPRREMITAPSEGRTDRPQSETASQAGMSHNKHCANCGGDGHLLANCVTAEHGSIWVCVFCKTSDHFTDACPSFKKLGLAAKVKLLVTDRAGKPQLSTHRCWCRFLHDFLVSEETKHLPAPTAFPWRITFAEGLFKAKTIHQIQEELDTTQDASKLPKDLEMQGLKDVYSRHWNIEELPWPRPPSTFSDYEE</sequence>
<dbReference type="GO" id="GO:0008270">
    <property type="term" value="F:zinc ion binding"/>
    <property type="evidence" value="ECO:0007669"/>
    <property type="project" value="InterPro"/>
</dbReference>
<feature type="region of interest" description="Disordered" evidence="1">
    <location>
        <begin position="45"/>
        <end position="67"/>
    </location>
</feature>
<evidence type="ECO:0000313" key="3">
    <source>
        <dbReference type="Proteomes" id="UP000544331"/>
    </source>
</evidence>
<dbReference type="InterPro" id="IPR036875">
    <property type="entry name" value="Znf_CCHC_sf"/>
</dbReference>
<dbReference type="GO" id="GO:0003676">
    <property type="term" value="F:nucleic acid binding"/>
    <property type="evidence" value="ECO:0007669"/>
    <property type="project" value="InterPro"/>
</dbReference>
<evidence type="ECO:0000313" key="2">
    <source>
        <dbReference type="EMBL" id="KAF5702123.1"/>
    </source>
</evidence>
<comment type="caution">
    <text evidence="2">The sequence shown here is derived from an EMBL/GenBank/DDBJ whole genome shotgun (WGS) entry which is preliminary data.</text>
</comment>
<dbReference type="SUPFAM" id="SSF57756">
    <property type="entry name" value="Retrovirus zinc finger-like domains"/>
    <property type="match status" value="1"/>
</dbReference>
<evidence type="ECO:0008006" key="4">
    <source>
        <dbReference type="Google" id="ProtNLM"/>
    </source>
</evidence>
<dbReference type="EMBL" id="JAAOAN010000641">
    <property type="protein sequence ID" value="KAF5702123.1"/>
    <property type="molecule type" value="Genomic_DNA"/>
</dbReference>